<organism evidence="1 2">
    <name type="scientific">Porphyromonas catoniae F0037</name>
    <dbReference type="NCBI Taxonomy" id="1127696"/>
    <lineage>
        <taxon>Bacteria</taxon>
        <taxon>Pseudomonadati</taxon>
        <taxon>Bacteroidota</taxon>
        <taxon>Bacteroidia</taxon>
        <taxon>Bacteroidales</taxon>
        <taxon>Porphyromonadaceae</taxon>
        <taxon>Porphyromonas</taxon>
    </lineage>
</organism>
<dbReference type="Proteomes" id="UP000010408">
    <property type="component" value="Unassembled WGS sequence"/>
</dbReference>
<feature type="non-terminal residue" evidence="1">
    <location>
        <position position="1"/>
    </location>
</feature>
<reference evidence="1 2" key="1">
    <citation type="submission" date="2012-05" db="EMBL/GenBank/DDBJ databases">
        <authorList>
            <person name="Weinstock G."/>
            <person name="Sodergren E."/>
            <person name="Lobos E.A."/>
            <person name="Fulton L."/>
            <person name="Fulton R."/>
            <person name="Courtney L."/>
            <person name="Fronick C."/>
            <person name="O'Laughlin M."/>
            <person name="Godfrey J."/>
            <person name="Wilson R.M."/>
            <person name="Miner T."/>
            <person name="Farmer C."/>
            <person name="Delehaunty K."/>
            <person name="Cordes M."/>
            <person name="Minx P."/>
            <person name="Tomlinson C."/>
            <person name="Chen J."/>
            <person name="Wollam A."/>
            <person name="Pepin K.H."/>
            <person name="Bhonagiri V."/>
            <person name="Zhang X."/>
            <person name="Suruliraj S."/>
            <person name="Warren W."/>
            <person name="Mitreva M."/>
            <person name="Mardis E.R."/>
            <person name="Wilson R.K."/>
        </authorList>
    </citation>
    <scope>NUCLEOTIDE SEQUENCE [LARGE SCALE GENOMIC DNA]</scope>
    <source>
        <strain evidence="1 2">F0037</strain>
    </source>
</reference>
<dbReference type="EMBL" id="AMEQ01000026">
    <property type="protein sequence ID" value="EKY01420.1"/>
    <property type="molecule type" value="Genomic_DNA"/>
</dbReference>
<sequence length="52" mass="6181">ADLSKERVLHPVATHLRINLQEARSGFGLFGRHSYIYDYFGYKDAKYQRYTK</sequence>
<accession>L1NDR7</accession>
<dbReference type="HOGENOM" id="CLU_3073404_0_0_10"/>
<comment type="caution">
    <text evidence="1">The sequence shown here is derived from an EMBL/GenBank/DDBJ whole genome shotgun (WGS) entry which is preliminary data.</text>
</comment>
<protein>
    <submittedName>
        <fullName evidence="1">Uncharacterized protein</fullName>
    </submittedName>
</protein>
<evidence type="ECO:0000313" key="1">
    <source>
        <dbReference type="EMBL" id="EKY01420.1"/>
    </source>
</evidence>
<dbReference type="AlphaFoldDB" id="L1NDR7"/>
<name>L1NDR7_9PORP</name>
<proteinExistence type="predicted"/>
<gene>
    <name evidence="1" type="ORF">HMPREF9134_00964</name>
</gene>
<evidence type="ECO:0000313" key="2">
    <source>
        <dbReference type="Proteomes" id="UP000010408"/>
    </source>
</evidence>